<dbReference type="InterPro" id="IPR051701">
    <property type="entry name" value="Mito_OM_Translocase_MSP1"/>
</dbReference>
<feature type="region of interest" description="Disordered" evidence="3">
    <location>
        <begin position="1"/>
        <end position="61"/>
    </location>
</feature>
<dbReference type="AlphaFoldDB" id="A0A811RHQ9"/>
<evidence type="ECO:0000256" key="2">
    <source>
        <dbReference type="ARBA" id="ARBA00022840"/>
    </source>
</evidence>
<dbReference type="PANTHER" id="PTHR45644:SF73">
    <property type="entry name" value="AAA-TYPE ATPASE FAMILY PROTEIN"/>
    <property type="match status" value="1"/>
</dbReference>
<keyword evidence="1" id="KW-0547">Nucleotide-binding</keyword>
<name>A0A811RHQ9_9POAL</name>
<proteinExistence type="predicted"/>
<keyword evidence="2" id="KW-0067">ATP-binding</keyword>
<keyword evidence="5" id="KW-1185">Reference proteome</keyword>
<evidence type="ECO:0000256" key="3">
    <source>
        <dbReference type="SAM" id="MobiDB-lite"/>
    </source>
</evidence>
<accession>A0A811RHQ9</accession>
<dbReference type="EMBL" id="CAJGYO010000015">
    <property type="protein sequence ID" value="CAD6269904.1"/>
    <property type="molecule type" value="Genomic_DNA"/>
</dbReference>
<gene>
    <name evidence="4" type="ORF">NCGR_LOCUS53201</name>
</gene>
<evidence type="ECO:0000256" key="1">
    <source>
        <dbReference type="ARBA" id="ARBA00022741"/>
    </source>
</evidence>
<dbReference type="OrthoDB" id="1737270at2759"/>
<comment type="caution">
    <text evidence="4">The sequence shown here is derived from an EMBL/GenBank/DDBJ whole genome shotgun (WGS) entry which is preliminary data.</text>
</comment>
<protein>
    <submittedName>
        <fullName evidence="4">Uncharacterized protein</fullName>
    </submittedName>
</protein>
<dbReference type="Proteomes" id="UP000604825">
    <property type="component" value="Unassembled WGS sequence"/>
</dbReference>
<feature type="compositionally biased region" description="Low complexity" evidence="3">
    <location>
        <begin position="42"/>
        <end position="55"/>
    </location>
</feature>
<dbReference type="PANTHER" id="PTHR45644">
    <property type="entry name" value="AAA ATPASE, PUTATIVE (AFU_ORTHOLOGUE AFUA_2G12920)-RELATED-RELATED"/>
    <property type="match status" value="1"/>
</dbReference>
<evidence type="ECO:0000313" key="4">
    <source>
        <dbReference type="EMBL" id="CAD6269904.1"/>
    </source>
</evidence>
<evidence type="ECO:0000313" key="5">
    <source>
        <dbReference type="Proteomes" id="UP000604825"/>
    </source>
</evidence>
<sequence>MVTTRSGGRGGGKRGRGAKRPAASSSLLLSPTKRGKAKKASEASVPEAGAAPAAGTRSGPVPWAKLLSQRSQSQTPHVPIFGNQISVGNDKNSDIWLDDQTIFQHPLRGNEVTAGSAGENNQRVVGSALENQSDCIRSSPSASLPPSGWQAFKDGLKQEILSPKDIDVTFDNFPYYLSESTKEILLSSAFIHMKKKSRKFLPKLSPLDQRILLSGPPGSEIYQERLIKALSKRFDARLLILDSLMLCGTSSKFGESMKDVRRDVAPSSSGDDIVGTSNRHTFEEGDWVEYTGTSSLNLAPRGPSCGSRGKVVHAFGKNWSSKVGVRFNNPVTDGNDLGGLCEENHGFFCHALELRSDSSGGGVDSIALGKLIELISEESVSVRLIGLLAAWA</sequence>
<feature type="compositionally biased region" description="Low complexity" evidence="3">
    <location>
        <begin position="20"/>
        <end position="30"/>
    </location>
</feature>
<organism evidence="4 5">
    <name type="scientific">Miscanthus lutarioriparius</name>
    <dbReference type="NCBI Taxonomy" id="422564"/>
    <lineage>
        <taxon>Eukaryota</taxon>
        <taxon>Viridiplantae</taxon>
        <taxon>Streptophyta</taxon>
        <taxon>Embryophyta</taxon>
        <taxon>Tracheophyta</taxon>
        <taxon>Spermatophyta</taxon>
        <taxon>Magnoliopsida</taxon>
        <taxon>Liliopsida</taxon>
        <taxon>Poales</taxon>
        <taxon>Poaceae</taxon>
        <taxon>PACMAD clade</taxon>
        <taxon>Panicoideae</taxon>
        <taxon>Andropogonodae</taxon>
        <taxon>Andropogoneae</taxon>
        <taxon>Saccharinae</taxon>
        <taxon>Miscanthus</taxon>
    </lineage>
</organism>
<dbReference type="GO" id="GO:0005524">
    <property type="term" value="F:ATP binding"/>
    <property type="evidence" value="ECO:0007669"/>
    <property type="project" value="UniProtKB-KW"/>
</dbReference>
<dbReference type="GO" id="GO:0005741">
    <property type="term" value="C:mitochondrial outer membrane"/>
    <property type="evidence" value="ECO:0007669"/>
    <property type="project" value="TreeGrafter"/>
</dbReference>
<reference evidence="4" key="1">
    <citation type="submission" date="2020-10" db="EMBL/GenBank/DDBJ databases">
        <authorList>
            <person name="Han B."/>
            <person name="Lu T."/>
            <person name="Zhao Q."/>
            <person name="Huang X."/>
            <person name="Zhao Y."/>
        </authorList>
    </citation>
    <scope>NUCLEOTIDE SEQUENCE</scope>
</reference>